<evidence type="ECO:0000313" key="2">
    <source>
        <dbReference type="EMBL" id="GAA4617877.1"/>
    </source>
</evidence>
<dbReference type="Proteomes" id="UP001500212">
    <property type="component" value="Unassembled WGS sequence"/>
</dbReference>
<feature type="region of interest" description="Disordered" evidence="1">
    <location>
        <begin position="70"/>
        <end position="94"/>
    </location>
</feature>
<protein>
    <submittedName>
        <fullName evidence="2">Uncharacterized protein</fullName>
    </submittedName>
</protein>
<keyword evidence="3" id="KW-1185">Reference proteome</keyword>
<organism evidence="2 3">
    <name type="scientific">Actinoallomurus liliacearum</name>
    <dbReference type="NCBI Taxonomy" id="1080073"/>
    <lineage>
        <taxon>Bacteria</taxon>
        <taxon>Bacillati</taxon>
        <taxon>Actinomycetota</taxon>
        <taxon>Actinomycetes</taxon>
        <taxon>Streptosporangiales</taxon>
        <taxon>Thermomonosporaceae</taxon>
        <taxon>Actinoallomurus</taxon>
    </lineage>
</organism>
<evidence type="ECO:0000313" key="3">
    <source>
        <dbReference type="Proteomes" id="UP001500212"/>
    </source>
</evidence>
<gene>
    <name evidence="2" type="ORF">GCM10023195_80000</name>
</gene>
<comment type="caution">
    <text evidence="2">The sequence shown here is derived from an EMBL/GenBank/DDBJ whole genome shotgun (WGS) entry which is preliminary data.</text>
</comment>
<proteinExistence type="predicted"/>
<feature type="region of interest" description="Disordered" evidence="1">
    <location>
        <begin position="1"/>
        <end position="51"/>
    </location>
</feature>
<name>A0ABP8TZ87_9ACTN</name>
<feature type="compositionally biased region" description="Basic residues" evidence="1">
    <location>
        <begin position="40"/>
        <end position="51"/>
    </location>
</feature>
<reference evidence="3" key="1">
    <citation type="journal article" date="2019" name="Int. J. Syst. Evol. Microbiol.">
        <title>The Global Catalogue of Microorganisms (GCM) 10K type strain sequencing project: providing services to taxonomists for standard genome sequencing and annotation.</title>
        <authorList>
            <consortium name="The Broad Institute Genomics Platform"/>
            <consortium name="The Broad Institute Genome Sequencing Center for Infectious Disease"/>
            <person name="Wu L."/>
            <person name="Ma J."/>
        </authorList>
    </citation>
    <scope>NUCLEOTIDE SEQUENCE [LARGE SCALE GENOMIC DNA]</scope>
    <source>
        <strain evidence="3">JCM 17938</strain>
    </source>
</reference>
<evidence type="ECO:0000256" key="1">
    <source>
        <dbReference type="SAM" id="MobiDB-lite"/>
    </source>
</evidence>
<sequence>MMDPMTPRAATVRSPSKGSACSRRTDTVTRSTTRANLPPTRRRSASFKYRASHRYRPPDVRYATVTRMSALSTSASEASGGTPSSAPTSLSTIPSAHSANSAYLFGKCRYKAAAVMPTPAAISSMDAAW</sequence>
<accession>A0ABP8TZ87</accession>
<dbReference type="EMBL" id="BAABHJ010000040">
    <property type="protein sequence ID" value="GAA4617877.1"/>
    <property type="molecule type" value="Genomic_DNA"/>
</dbReference>